<dbReference type="EMBL" id="AFHQ01000004">
    <property type="protein sequence ID" value="EGK62469.1"/>
    <property type="molecule type" value="Genomic_DNA"/>
</dbReference>
<sequence>MSMLDFARRMIDRMEYSDFFIVLFGISCYTHANSIYLYVFRAAVPVAQAMVRRPDRGILADHGGRYGNVLPCPQAFVCIAKENRQGENCALFVRCNCSLDFSGGHFLLGKFGDLQNGKGALWGNMRV</sequence>
<evidence type="ECO:0000313" key="1">
    <source>
        <dbReference type="EMBL" id="EGK62469.1"/>
    </source>
</evidence>
<dbReference type="Proteomes" id="UP000004067">
    <property type="component" value="Unassembled WGS sequence"/>
</dbReference>
<gene>
    <name evidence="1" type="ORF">HMPREF9081_0216</name>
</gene>
<keyword evidence="2" id="KW-1185">Reference proteome</keyword>
<reference evidence="1 2" key="1">
    <citation type="submission" date="2011-04" db="EMBL/GenBank/DDBJ databases">
        <authorList>
            <person name="Muzny D."/>
            <person name="Qin X."/>
            <person name="Deng J."/>
            <person name="Jiang H."/>
            <person name="Liu Y."/>
            <person name="Qu J."/>
            <person name="Song X.-Z."/>
            <person name="Zhang L."/>
            <person name="Thornton R."/>
            <person name="Coyle M."/>
            <person name="Francisco L."/>
            <person name="Jackson L."/>
            <person name="Javaid M."/>
            <person name="Korchina V."/>
            <person name="Kovar C."/>
            <person name="Mata R."/>
            <person name="Mathew T."/>
            <person name="Ngo R."/>
            <person name="Nguyen L."/>
            <person name="Nguyen N."/>
            <person name="Okwuonu G."/>
            <person name="Ongeri F."/>
            <person name="Pham C."/>
            <person name="Simmons D."/>
            <person name="Wilczek-Boney K."/>
            <person name="Hale W."/>
            <person name="Jakkamsetti A."/>
            <person name="Pham P."/>
            <person name="Ruth R."/>
            <person name="San Lucas F."/>
            <person name="Warren J."/>
            <person name="Zhang J."/>
            <person name="Zhao Z."/>
            <person name="Zhou C."/>
            <person name="Zhu D."/>
            <person name="Lee S."/>
            <person name="Bess C."/>
            <person name="Blankenburg K."/>
            <person name="Forbes L."/>
            <person name="Fu Q."/>
            <person name="Gubbala S."/>
            <person name="Hirani K."/>
            <person name="Jayaseelan J.C."/>
            <person name="Lara F."/>
            <person name="Munidasa M."/>
            <person name="Palculict T."/>
            <person name="Patil S."/>
            <person name="Pu L.-L."/>
            <person name="Saada N."/>
            <person name="Tang L."/>
            <person name="Weissenberger G."/>
            <person name="Zhu Y."/>
            <person name="Hemphill L."/>
            <person name="Shang Y."/>
            <person name="Youmans B."/>
            <person name="Ayvaz T."/>
            <person name="Ross M."/>
            <person name="Santibanez J."/>
            <person name="Aqrawi P."/>
            <person name="Gross S."/>
            <person name="Joshi V."/>
            <person name="Fowler G."/>
            <person name="Nazareth L."/>
            <person name="Reid J."/>
            <person name="Worley K."/>
            <person name="Petrosino J."/>
            <person name="Highlander S."/>
            <person name="Gibbs R."/>
        </authorList>
    </citation>
    <scope>NUCLEOTIDE SEQUENCE [LARGE SCALE GENOMIC DNA]</scope>
    <source>
        <strain evidence="1 2">DSM 2778</strain>
    </source>
</reference>
<evidence type="ECO:0000313" key="2">
    <source>
        <dbReference type="Proteomes" id="UP000004067"/>
    </source>
</evidence>
<accession>F5RIN7</accession>
<organism evidence="1 2">
    <name type="scientific">Centipeda periodontii DSM 2778</name>
    <dbReference type="NCBI Taxonomy" id="888060"/>
    <lineage>
        <taxon>Bacteria</taxon>
        <taxon>Bacillati</taxon>
        <taxon>Bacillota</taxon>
        <taxon>Negativicutes</taxon>
        <taxon>Selenomonadales</taxon>
        <taxon>Selenomonadaceae</taxon>
        <taxon>Centipeda</taxon>
    </lineage>
</organism>
<name>F5RIN7_9FIRM</name>
<comment type="caution">
    <text evidence="1">The sequence shown here is derived from an EMBL/GenBank/DDBJ whole genome shotgun (WGS) entry which is preliminary data.</text>
</comment>
<protein>
    <submittedName>
        <fullName evidence="1">Uncharacterized protein</fullName>
    </submittedName>
</protein>
<dbReference type="HOGENOM" id="CLU_1966614_0_0_9"/>
<dbReference type="STRING" id="888060.HMPREF9081_0216"/>
<proteinExistence type="predicted"/>
<dbReference type="AlphaFoldDB" id="F5RIN7"/>